<dbReference type="PANTHER" id="PTHR44688:SF16">
    <property type="entry name" value="DNA-BINDING TRANSCRIPTIONAL ACTIVATOR DEVR_DOSR"/>
    <property type="match status" value="1"/>
</dbReference>
<dbReference type="SMART" id="SM00421">
    <property type="entry name" value="HTH_LUXR"/>
    <property type="match status" value="1"/>
</dbReference>
<accession>A0A264CAT4</accession>
<dbReference type="PANTHER" id="PTHR44688">
    <property type="entry name" value="DNA-BINDING TRANSCRIPTIONAL ACTIVATOR DEVR_DOSR"/>
    <property type="match status" value="1"/>
</dbReference>
<keyword evidence="1" id="KW-0805">Transcription regulation</keyword>
<dbReference type="KEGG" id="kpe:KPK_2631"/>
<dbReference type="PROSITE" id="PS50043">
    <property type="entry name" value="HTH_LUXR_2"/>
    <property type="match status" value="1"/>
</dbReference>
<dbReference type="RefSeq" id="WP_008804854.1">
    <property type="nucleotide sequence ID" value="NC_011283.1"/>
</dbReference>
<dbReference type="Proteomes" id="UP000516181">
    <property type="component" value="Chromosome"/>
</dbReference>
<evidence type="ECO:0000256" key="3">
    <source>
        <dbReference type="ARBA" id="ARBA00023163"/>
    </source>
</evidence>
<dbReference type="SUPFAM" id="SSF46894">
    <property type="entry name" value="C-terminal effector domain of the bipartite response regulators"/>
    <property type="match status" value="1"/>
</dbReference>
<keyword evidence="2" id="KW-0238">DNA-binding</keyword>
<evidence type="ECO:0000313" key="5">
    <source>
        <dbReference type="Proteomes" id="UP000516181"/>
    </source>
</evidence>
<evidence type="ECO:0000256" key="1">
    <source>
        <dbReference type="ARBA" id="ARBA00023015"/>
    </source>
</evidence>
<sequence>MVNIVIKEPDTLFQRGLTFLFSDFFSQHNTKVDFNFNFTSESVKVADVIVLALCPGECFICCPELQERKKGIVIGVVDDDMRVTALPSCFQDIIFISRRDSVTRLRTALHGAWHRLQQTNTRQSSMSCCDCQPTRLSPQQIRIMTCLYEGMSVMQIADELMISEKTVYAHKYMVMRKFNLRNDYELMLLLNKLTKNCAWPGGFINI</sequence>
<keyword evidence="3" id="KW-0804">Transcription</keyword>
<dbReference type="KEGG" id="kpk:A593_23435"/>
<dbReference type="InterPro" id="IPR016032">
    <property type="entry name" value="Sig_transdc_resp-reg_C-effctor"/>
</dbReference>
<proteinExistence type="predicted"/>
<dbReference type="CDD" id="cd06170">
    <property type="entry name" value="LuxR_C_like"/>
    <property type="match status" value="1"/>
</dbReference>
<name>A0A264CAT4_KLEVA</name>
<dbReference type="EMBL" id="CP060807">
    <property type="protein sequence ID" value="QNP27203.1"/>
    <property type="molecule type" value="Genomic_DNA"/>
</dbReference>
<dbReference type="InterPro" id="IPR036388">
    <property type="entry name" value="WH-like_DNA-bd_sf"/>
</dbReference>
<dbReference type="Pfam" id="PF00196">
    <property type="entry name" value="GerE"/>
    <property type="match status" value="1"/>
</dbReference>
<gene>
    <name evidence="4" type="ORF">IAP99_13100</name>
</gene>
<dbReference type="Gene3D" id="1.10.10.10">
    <property type="entry name" value="Winged helix-like DNA-binding domain superfamily/Winged helix DNA-binding domain"/>
    <property type="match status" value="1"/>
</dbReference>
<reference evidence="4 5" key="1">
    <citation type="submission" date="2020-08" db="EMBL/GenBank/DDBJ databases">
        <title>Complete genome sequence of Klebsiella pneumoniae KP2757.</title>
        <authorList>
            <person name="Zhang X."/>
        </authorList>
    </citation>
    <scope>NUCLEOTIDE SEQUENCE [LARGE SCALE GENOMIC DNA]</scope>
    <source>
        <strain evidence="4 5">KP2757</strain>
    </source>
</reference>
<dbReference type="InterPro" id="IPR000792">
    <property type="entry name" value="Tscrpt_reg_LuxR_C"/>
</dbReference>
<evidence type="ECO:0000256" key="2">
    <source>
        <dbReference type="ARBA" id="ARBA00023125"/>
    </source>
</evidence>
<dbReference type="PRINTS" id="PR00038">
    <property type="entry name" value="HTHLUXR"/>
</dbReference>
<organism evidence="4 5">
    <name type="scientific">Klebsiella variicola</name>
    <dbReference type="NCBI Taxonomy" id="244366"/>
    <lineage>
        <taxon>Bacteria</taxon>
        <taxon>Pseudomonadati</taxon>
        <taxon>Pseudomonadota</taxon>
        <taxon>Gammaproteobacteria</taxon>
        <taxon>Enterobacterales</taxon>
        <taxon>Enterobacteriaceae</taxon>
        <taxon>Klebsiella/Raoultella group</taxon>
        <taxon>Klebsiella</taxon>
        <taxon>Klebsiella pneumoniae complex</taxon>
    </lineage>
</organism>
<evidence type="ECO:0000313" key="4">
    <source>
        <dbReference type="EMBL" id="QNP27203.1"/>
    </source>
</evidence>
<protein>
    <submittedName>
        <fullName evidence="4">Helix-turn-helix transcriptional regulator</fullName>
    </submittedName>
</protein>
<dbReference type="GO" id="GO:0006355">
    <property type="term" value="P:regulation of DNA-templated transcription"/>
    <property type="evidence" value="ECO:0007669"/>
    <property type="project" value="InterPro"/>
</dbReference>
<dbReference type="AlphaFoldDB" id="A0A264CAT4"/>
<dbReference type="GO" id="GO:0003677">
    <property type="term" value="F:DNA binding"/>
    <property type="evidence" value="ECO:0007669"/>
    <property type="project" value="UniProtKB-KW"/>
</dbReference>